<feature type="region of interest" description="Disordered" evidence="1">
    <location>
        <begin position="369"/>
        <end position="393"/>
    </location>
</feature>
<evidence type="ECO:0000256" key="1">
    <source>
        <dbReference type="SAM" id="MobiDB-lite"/>
    </source>
</evidence>
<evidence type="ECO:0000313" key="2">
    <source>
        <dbReference type="EMBL" id="KAF8485873.1"/>
    </source>
</evidence>
<protein>
    <submittedName>
        <fullName evidence="2">Uncharacterized protein</fullName>
    </submittedName>
</protein>
<keyword evidence="3" id="KW-1185">Reference proteome</keyword>
<feature type="compositionally biased region" description="Polar residues" evidence="1">
    <location>
        <begin position="272"/>
        <end position="283"/>
    </location>
</feature>
<name>A0A9P5N3Y0_9AGAM</name>
<comment type="caution">
    <text evidence="2">The sequence shown here is derived from an EMBL/GenBank/DDBJ whole genome shotgun (WGS) entry which is preliminary data.</text>
</comment>
<evidence type="ECO:0000313" key="3">
    <source>
        <dbReference type="Proteomes" id="UP000759537"/>
    </source>
</evidence>
<feature type="region of interest" description="Disordered" evidence="1">
    <location>
        <begin position="423"/>
        <end position="448"/>
    </location>
</feature>
<organism evidence="2 3">
    <name type="scientific">Russula ochroleuca</name>
    <dbReference type="NCBI Taxonomy" id="152965"/>
    <lineage>
        <taxon>Eukaryota</taxon>
        <taxon>Fungi</taxon>
        <taxon>Dikarya</taxon>
        <taxon>Basidiomycota</taxon>
        <taxon>Agaricomycotina</taxon>
        <taxon>Agaricomycetes</taxon>
        <taxon>Russulales</taxon>
        <taxon>Russulaceae</taxon>
        <taxon>Russula</taxon>
    </lineage>
</organism>
<reference evidence="2" key="1">
    <citation type="submission" date="2019-10" db="EMBL/GenBank/DDBJ databases">
        <authorList>
            <consortium name="DOE Joint Genome Institute"/>
            <person name="Kuo A."/>
            <person name="Miyauchi S."/>
            <person name="Kiss E."/>
            <person name="Drula E."/>
            <person name="Kohler A."/>
            <person name="Sanchez-Garcia M."/>
            <person name="Andreopoulos B."/>
            <person name="Barry K.W."/>
            <person name="Bonito G."/>
            <person name="Buee M."/>
            <person name="Carver A."/>
            <person name="Chen C."/>
            <person name="Cichocki N."/>
            <person name="Clum A."/>
            <person name="Culley D."/>
            <person name="Crous P.W."/>
            <person name="Fauchery L."/>
            <person name="Girlanda M."/>
            <person name="Hayes R."/>
            <person name="Keri Z."/>
            <person name="LaButti K."/>
            <person name="Lipzen A."/>
            <person name="Lombard V."/>
            <person name="Magnuson J."/>
            <person name="Maillard F."/>
            <person name="Morin E."/>
            <person name="Murat C."/>
            <person name="Nolan M."/>
            <person name="Ohm R."/>
            <person name="Pangilinan J."/>
            <person name="Pereira M."/>
            <person name="Perotto S."/>
            <person name="Peter M."/>
            <person name="Riley R."/>
            <person name="Sitrit Y."/>
            <person name="Stielow B."/>
            <person name="Szollosi G."/>
            <person name="Zifcakova L."/>
            <person name="Stursova M."/>
            <person name="Spatafora J.W."/>
            <person name="Tedersoo L."/>
            <person name="Vaario L.-M."/>
            <person name="Yamada A."/>
            <person name="Yan M."/>
            <person name="Wang P."/>
            <person name="Xu J."/>
            <person name="Bruns T."/>
            <person name="Baldrian P."/>
            <person name="Vilgalys R."/>
            <person name="Henrissat B."/>
            <person name="Grigoriev I.V."/>
            <person name="Hibbett D."/>
            <person name="Nagy L.G."/>
            <person name="Martin F.M."/>
        </authorList>
    </citation>
    <scope>NUCLEOTIDE SEQUENCE</scope>
    <source>
        <strain evidence="2">Prilba</strain>
    </source>
</reference>
<accession>A0A9P5N3Y0</accession>
<dbReference type="OrthoDB" id="10495684at2759"/>
<feature type="compositionally biased region" description="Basic residues" evidence="1">
    <location>
        <begin position="150"/>
        <end position="164"/>
    </location>
</feature>
<gene>
    <name evidence="2" type="ORF">DFH94DRAFT_688246</name>
</gene>
<sequence>MWTTRYLEWDGVRFPAQALASEAVSNPKLSALPAVLRIKIDTGPEIFSLDIQAWIRETEAPVFTLRGMLDVTDNWHFGRLVAALQNGYTYALVEWEDQGQILDRLLLAPLNESLVCAAFIDSGIPKRPRHQQPKAIRVLKSRPAKETRVQKRQPPKATRIRKCRQSVLQTDQNAVPTSPPPDEAAESTMTAPQPPPEQTQAAHHPLKRQPSPQPHPEAGPTSSPDKAAEGTMPAPQPPPKQTQVVHHPLKRQPGPQPHPVVMLMSSDEAAESTITSPKSSLGQLQADYPLNHQPGPQPDPVAMQTSPDEATESAVASPESSPEQQQVDEHPQDAMEFTQDVPYTFWHEEPTNATAQLHPPITMSLQQPQLGQQVRVQAQWDQQSVSQDDMDVDGDQDGCLPDAGAAGSLAESSDRFGDTHAIELATGGDTRGSAHQVGEFETSSPGANLGSWMDLYDEFLEFSQEQWL</sequence>
<dbReference type="EMBL" id="WHVB01000002">
    <property type="protein sequence ID" value="KAF8485873.1"/>
    <property type="molecule type" value="Genomic_DNA"/>
</dbReference>
<proteinExistence type="predicted"/>
<feature type="compositionally biased region" description="Low complexity" evidence="1">
    <location>
        <begin position="312"/>
        <end position="323"/>
    </location>
</feature>
<dbReference type="AlphaFoldDB" id="A0A9P5N3Y0"/>
<dbReference type="Proteomes" id="UP000759537">
    <property type="component" value="Unassembled WGS sequence"/>
</dbReference>
<feature type="compositionally biased region" description="Low complexity" evidence="1">
    <location>
        <begin position="369"/>
        <end position="387"/>
    </location>
</feature>
<feature type="region of interest" description="Disordered" evidence="1">
    <location>
        <begin position="140"/>
        <end position="334"/>
    </location>
</feature>
<reference evidence="2" key="2">
    <citation type="journal article" date="2020" name="Nat. Commun.">
        <title>Large-scale genome sequencing of mycorrhizal fungi provides insights into the early evolution of symbiotic traits.</title>
        <authorList>
            <person name="Miyauchi S."/>
            <person name="Kiss E."/>
            <person name="Kuo A."/>
            <person name="Drula E."/>
            <person name="Kohler A."/>
            <person name="Sanchez-Garcia M."/>
            <person name="Morin E."/>
            <person name="Andreopoulos B."/>
            <person name="Barry K.W."/>
            <person name="Bonito G."/>
            <person name="Buee M."/>
            <person name="Carver A."/>
            <person name="Chen C."/>
            <person name="Cichocki N."/>
            <person name="Clum A."/>
            <person name="Culley D."/>
            <person name="Crous P.W."/>
            <person name="Fauchery L."/>
            <person name="Girlanda M."/>
            <person name="Hayes R.D."/>
            <person name="Keri Z."/>
            <person name="LaButti K."/>
            <person name="Lipzen A."/>
            <person name="Lombard V."/>
            <person name="Magnuson J."/>
            <person name="Maillard F."/>
            <person name="Murat C."/>
            <person name="Nolan M."/>
            <person name="Ohm R.A."/>
            <person name="Pangilinan J."/>
            <person name="Pereira M.F."/>
            <person name="Perotto S."/>
            <person name="Peter M."/>
            <person name="Pfister S."/>
            <person name="Riley R."/>
            <person name="Sitrit Y."/>
            <person name="Stielow J.B."/>
            <person name="Szollosi G."/>
            <person name="Zifcakova L."/>
            <person name="Stursova M."/>
            <person name="Spatafora J.W."/>
            <person name="Tedersoo L."/>
            <person name="Vaario L.M."/>
            <person name="Yamada A."/>
            <person name="Yan M."/>
            <person name="Wang P."/>
            <person name="Xu J."/>
            <person name="Bruns T."/>
            <person name="Baldrian P."/>
            <person name="Vilgalys R."/>
            <person name="Dunand C."/>
            <person name="Henrissat B."/>
            <person name="Grigoriev I.V."/>
            <person name="Hibbett D."/>
            <person name="Nagy L.G."/>
            <person name="Martin F.M."/>
        </authorList>
    </citation>
    <scope>NUCLEOTIDE SEQUENCE</scope>
    <source>
        <strain evidence="2">Prilba</strain>
    </source>
</reference>
<feature type="compositionally biased region" description="Polar residues" evidence="1">
    <location>
        <begin position="166"/>
        <end position="176"/>
    </location>
</feature>